<dbReference type="VEuPathDB" id="VectorBase:LLOJ010045"/>
<evidence type="ECO:0000256" key="1">
    <source>
        <dbReference type="ARBA" id="ARBA00004173"/>
    </source>
</evidence>
<organism evidence="12 13">
    <name type="scientific">Lutzomyia longipalpis</name>
    <name type="common">Sand fly</name>
    <dbReference type="NCBI Taxonomy" id="7200"/>
    <lineage>
        <taxon>Eukaryota</taxon>
        <taxon>Metazoa</taxon>
        <taxon>Ecdysozoa</taxon>
        <taxon>Arthropoda</taxon>
        <taxon>Hexapoda</taxon>
        <taxon>Insecta</taxon>
        <taxon>Pterygota</taxon>
        <taxon>Neoptera</taxon>
        <taxon>Endopterygota</taxon>
        <taxon>Diptera</taxon>
        <taxon>Nematocera</taxon>
        <taxon>Psychodoidea</taxon>
        <taxon>Psychodidae</taxon>
        <taxon>Lutzomyia</taxon>
        <taxon>Lutzomyia</taxon>
    </lineage>
</organism>
<dbReference type="PROSITE" id="PS51675">
    <property type="entry name" value="SAM_MT_TRM10"/>
    <property type="match status" value="1"/>
</dbReference>
<dbReference type="InterPro" id="IPR007356">
    <property type="entry name" value="tRNA_m1G_MeTrfase_euk"/>
</dbReference>
<keyword evidence="13" id="KW-1185">Reference proteome</keyword>
<protein>
    <recommendedName>
        <fullName evidence="9">RNA (guanine-9-)-methyltransferase domain-containing protein 1</fullName>
    </recommendedName>
</protein>
<dbReference type="InterPro" id="IPR028564">
    <property type="entry name" value="MT_TRM10-typ"/>
</dbReference>
<keyword evidence="7 10" id="KW-0175">Coiled coil</keyword>
<dbReference type="InterPro" id="IPR038459">
    <property type="entry name" value="MT_TRM10-typ_sf"/>
</dbReference>
<proteinExistence type="predicted"/>
<evidence type="ECO:0000313" key="13">
    <source>
        <dbReference type="Proteomes" id="UP000092461"/>
    </source>
</evidence>
<keyword evidence="2" id="KW-0489">Methyltransferase</keyword>
<dbReference type="AlphaFoldDB" id="A0A1B0CY46"/>
<evidence type="ECO:0000256" key="10">
    <source>
        <dbReference type="SAM" id="Coils"/>
    </source>
</evidence>
<evidence type="ECO:0000256" key="3">
    <source>
        <dbReference type="ARBA" id="ARBA00022679"/>
    </source>
</evidence>
<comment type="subcellular location">
    <subcellularLocation>
        <location evidence="1">Mitochondrion</location>
    </subcellularLocation>
</comment>
<dbReference type="GO" id="GO:0097745">
    <property type="term" value="P:mitochondrial tRNA 5'-end processing"/>
    <property type="evidence" value="ECO:0007669"/>
    <property type="project" value="TreeGrafter"/>
</dbReference>
<keyword evidence="6" id="KW-0809">Transit peptide</keyword>
<dbReference type="EMBL" id="AJWK01035466">
    <property type="status" value="NOT_ANNOTATED_CDS"/>
    <property type="molecule type" value="Genomic_DNA"/>
</dbReference>
<evidence type="ECO:0000256" key="2">
    <source>
        <dbReference type="ARBA" id="ARBA00022603"/>
    </source>
</evidence>
<evidence type="ECO:0000256" key="8">
    <source>
        <dbReference type="ARBA" id="ARBA00023128"/>
    </source>
</evidence>
<dbReference type="EnsemblMetazoa" id="LLOJ010045-RA">
    <property type="protein sequence ID" value="LLOJ010045-PA"/>
    <property type="gene ID" value="LLOJ010045"/>
</dbReference>
<sequence length="371" mass="44036">MLNLSTRIFSFPSRKALMTKCRLVQRYPNRYSSSTPAAFPKGEENDPEKERKLKVLMLEMDVARQEGRRAPDPSKMKEEHWNHLLELKTISSRQKFYAFLWQIEMKKESQKRKREEEKAEIAMKREEKQNAIAKEEHVVYGLNYTSMFLRIYDSTMNLWFNNRLTRAMQFAPKIVIDCSYEKYMSRAEASNCAKQLMFAFADNRMAENPFDLHFCNFNPQEYAAKQLQKHIPRMLDEDFPMNVHEKSYLEVFDHRSLVYLTPHCRQEMTSYNPDDVYIVGAMVDKRNTEPLSLAKAKRQNLRMAKLPLDRYLQWTSGSGKSLTINQMISILLTLKDTSDWEKALEVVPRRKILRQPPESQQYEWIEKRLNS</sequence>
<dbReference type="GO" id="GO:0070131">
    <property type="term" value="P:positive regulation of mitochondrial translation"/>
    <property type="evidence" value="ECO:0007669"/>
    <property type="project" value="TreeGrafter"/>
</dbReference>
<evidence type="ECO:0000256" key="4">
    <source>
        <dbReference type="ARBA" id="ARBA00022691"/>
    </source>
</evidence>
<dbReference type="InterPro" id="IPR025812">
    <property type="entry name" value="Trm10_C_MTase_dom"/>
</dbReference>
<dbReference type="GO" id="GO:0008168">
    <property type="term" value="F:methyltransferase activity"/>
    <property type="evidence" value="ECO:0007669"/>
    <property type="project" value="UniProtKB-KW"/>
</dbReference>
<evidence type="ECO:0000256" key="7">
    <source>
        <dbReference type="ARBA" id="ARBA00023054"/>
    </source>
</evidence>
<keyword evidence="3" id="KW-0808">Transferase</keyword>
<dbReference type="GO" id="GO:0000049">
    <property type="term" value="F:tRNA binding"/>
    <property type="evidence" value="ECO:0007669"/>
    <property type="project" value="TreeGrafter"/>
</dbReference>
<evidence type="ECO:0000256" key="9">
    <source>
        <dbReference type="ARBA" id="ARBA00029803"/>
    </source>
</evidence>
<evidence type="ECO:0000256" key="6">
    <source>
        <dbReference type="ARBA" id="ARBA00022946"/>
    </source>
</evidence>
<dbReference type="Proteomes" id="UP000092461">
    <property type="component" value="Unassembled WGS sequence"/>
</dbReference>
<dbReference type="CDD" id="cd18102">
    <property type="entry name" value="Trm10_MRRP1"/>
    <property type="match status" value="1"/>
</dbReference>
<dbReference type="GO" id="GO:0032259">
    <property type="term" value="P:methylation"/>
    <property type="evidence" value="ECO:0007669"/>
    <property type="project" value="UniProtKB-KW"/>
</dbReference>
<dbReference type="PANTHER" id="PTHR13563">
    <property type="entry name" value="TRNA (GUANINE-9-) METHYLTRANSFERASE"/>
    <property type="match status" value="1"/>
</dbReference>
<dbReference type="FunFam" id="3.40.1280.30:FF:000003">
    <property type="entry name" value="tRNA methyltransferase 10C, mitochondrial RNase P subunit"/>
    <property type="match status" value="1"/>
</dbReference>
<feature type="domain" description="SAM-dependent MTase TRM10-type" evidence="11">
    <location>
        <begin position="160"/>
        <end position="354"/>
    </location>
</feature>
<reference evidence="12" key="1">
    <citation type="submission" date="2020-05" db="UniProtKB">
        <authorList>
            <consortium name="EnsemblMetazoa"/>
        </authorList>
    </citation>
    <scope>IDENTIFICATION</scope>
    <source>
        <strain evidence="12">Jacobina</strain>
    </source>
</reference>
<keyword evidence="5" id="KW-0819">tRNA processing</keyword>
<dbReference type="PANTHER" id="PTHR13563:SF5">
    <property type="entry name" value="TRNA METHYLTRANSFERASE 10 HOMOLOG C"/>
    <property type="match status" value="1"/>
</dbReference>
<evidence type="ECO:0000256" key="5">
    <source>
        <dbReference type="ARBA" id="ARBA00022694"/>
    </source>
</evidence>
<dbReference type="VEuPathDB" id="VectorBase:LLONM1_004349"/>
<evidence type="ECO:0000313" key="12">
    <source>
        <dbReference type="EnsemblMetazoa" id="LLOJ010045-PA"/>
    </source>
</evidence>
<keyword evidence="4" id="KW-0949">S-adenosyl-L-methionine</keyword>
<dbReference type="GO" id="GO:0005654">
    <property type="term" value="C:nucleoplasm"/>
    <property type="evidence" value="ECO:0007669"/>
    <property type="project" value="TreeGrafter"/>
</dbReference>
<accession>A0A1B0CY46</accession>
<keyword evidence="8" id="KW-0496">Mitochondrion</keyword>
<evidence type="ECO:0000259" key="11">
    <source>
        <dbReference type="PROSITE" id="PS51675"/>
    </source>
</evidence>
<feature type="coiled-coil region" evidence="10">
    <location>
        <begin position="100"/>
        <end position="136"/>
    </location>
</feature>
<dbReference type="Gene3D" id="3.40.1280.30">
    <property type="match status" value="1"/>
</dbReference>
<name>A0A1B0CY46_LUTLO</name>
<dbReference type="GO" id="GO:0005739">
    <property type="term" value="C:mitochondrion"/>
    <property type="evidence" value="ECO:0007669"/>
    <property type="project" value="UniProtKB-SubCell"/>
</dbReference>